<feature type="transmembrane region" description="Helical" evidence="1">
    <location>
        <begin position="93"/>
        <end position="115"/>
    </location>
</feature>
<evidence type="ECO:0000256" key="1">
    <source>
        <dbReference type="SAM" id="Phobius"/>
    </source>
</evidence>
<evidence type="ECO:0008006" key="4">
    <source>
        <dbReference type="Google" id="ProtNLM"/>
    </source>
</evidence>
<dbReference type="RefSeq" id="WP_343781230.1">
    <property type="nucleotide sequence ID" value="NZ_BAAACZ010000003.1"/>
</dbReference>
<dbReference type="Pfam" id="PF10947">
    <property type="entry name" value="DUF2628"/>
    <property type="match status" value="1"/>
</dbReference>
<dbReference type="Proteomes" id="UP001500740">
    <property type="component" value="Unassembled WGS sequence"/>
</dbReference>
<feature type="transmembrane region" description="Helical" evidence="1">
    <location>
        <begin position="148"/>
        <end position="168"/>
    </location>
</feature>
<accession>A0ABP3JHG1</accession>
<feature type="transmembrane region" description="Helical" evidence="1">
    <location>
        <begin position="42"/>
        <end position="58"/>
    </location>
</feature>
<protein>
    <recommendedName>
        <fullName evidence="4">DUF2628 domain-containing protein</fullName>
    </recommendedName>
</protein>
<keyword evidence="1" id="KW-1133">Transmembrane helix</keyword>
<keyword evidence="3" id="KW-1185">Reference proteome</keyword>
<evidence type="ECO:0000313" key="2">
    <source>
        <dbReference type="EMBL" id="GAA0451324.1"/>
    </source>
</evidence>
<dbReference type="InterPro" id="IPR024399">
    <property type="entry name" value="DUF2628"/>
</dbReference>
<comment type="caution">
    <text evidence="2">The sequence shown here is derived from an EMBL/GenBank/DDBJ whole genome shotgun (WGS) entry which is preliminary data.</text>
</comment>
<gene>
    <name evidence="2" type="ORF">GCM10008935_02310</name>
</gene>
<organism evidence="2 3">
    <name type="scientific">Alkalibacillus silvisoli</name>
    <dbReference type="NCBI Taxonomy" id="392823"/>
    <lineage>
        <taxon>Bacteria</taxon>
        <taxon>Bacillati</taxon>
        <taxon>Bacillota</taxon>
        <taxon>Bacilli</taxon>
        <taxon>Bacillales</taxon>
        <taxon>Bacillaceae</taxon>
        <taxon>Alkalibacillus</taxon>
    </lineage>
</organism>
<evidence type="ECO:0000313" key="3">
    <source>
        <dbReference type="Proteomes" id="UP001500740"/>
    </source>
</evidence>
<sequence>MTKRNEPKVFQMDDELVQDFIGHKYWYYLKSFTNMKRKQSKLSWNFAAFLLGIAWLAFRKMYRHAAAFGVIIAVLIGLMVFRQVHEQSPEQFWVVVVGVLLLTHLIIGFLGNHYYMYHVYRHVKVIAYTPVSREKQVKGAEQTGRTSLISSVSAILTLAVVGLMYFVVVDIVNEEWGEVQPASVDPKEQELLTSVDIVTQSTFTEGGRTIGEVFEEQFMFGEWQMNELESVIEEAVYTGTLLEQEEVHQVTIVFEVNPNTYDVAMSEVLLDGYLLTSVEARDLFSNLFKS</sequence>
<feature type="transmembrane region" description="Helical" evidence="1">
    <location>
        <begin position="64"/>
        <end position="81"/>
    </location>
</feature>
<proteinExistence type="predicted"/>
<reference evidence="3" key="1">
    <citation type="journal article" date="2019" name="Int. J. Syst. Evol. Microbiol.">
        <title>The Global Catalogue of Microorganisms (GCM) 10K type strain sequencing project: providing services to taxonomists for standard genome sequencing and annotation.</title>
        <authorList>
            <consortium name="The Broad Institute Genomics Platform"/>
            <consortium name="The Broad Institute Genome Sequencing Center for Infectious Disease"/>
            <person name="Wu L."/>
            <person name="Ma J."/>
        </authorList>
    </citation>
    <scope>NUCLEOTIDE SEQUENCE [LARGE SCALE GENOMIC DNA]</scope>
    <source>
        <strain evidence="3">JCM 14193</strain>
    </source>
</reference>
<dbReference type="EMBL" id="BAAACZ010000003">
    <property type="protein sequence ID" value="GAA0451324.1"/>
    <property type="molecule type" value="Genomic_DNA"/>
</dbReference>
<name>A0ABP3JHG1_9BACI</name>
<keyword evidence="1" id="KW-0812">Transmembrane</keyword>
<keyword evidence="1" id="KW-0472">Membrane</keyword>